<sequence>MFHSFSYVALVAITIVISSSIILPIEAKKGGFTAHLIHRDFLKSPYQLLKNAFQRSEQRSKQFASTEVIPSGGEYLMKISYGTPPVESLAIVDTGSHLVWVQCLPCINCYKENFPPFNPKTSSSFQFVSSNSVNCPHILSQNQSGENNSTKPCPYDIAYGDGSYSSGDLATETITFGHGKDKVSFPNFIFGCGHDNAGQFSPMESGLVGLGPQKLSLVSQLNKSLDAKFSYCLVPLTESSKSSKLSFGDQAKVSGPGVVSSPLLLDVYYSLTLEHISVGRSHEIKFSGTAFSSNGSTNSGSIIIDSGTTLTYLPEYVYGKLKEIVQDHIKSGQIVKDPQGIFSLCYSSLKDADIPKITFHFKGADLELNPINTFVKTSPSSSCLAFTATGDIPIFGNIAQANFLVGYDLVEKTVSFKQVDCTKL</sequence>
<evidence type="ECO:0000313" key="2">
    <source>
        <dbReference type="Proteomes" id="UP001060085"/>
    </source>
</evidence>
<keyword evidence="2" id="KW-1185">Reference proteome</keyword>
<proteinExistence type="predicted"/>
<organism evidence="1 2">
    <name type="scientific">Catharanthus roseus</name>
    <name type="common">Madagascar periwinkle</name>
    <name type="synonym">Vinca rosea</name>
    <dbReference type="NCBI Taxonomy" id="4058"/>
    <lineage>
        <taxon>Eukaryota</taxon>
        <taxon>Viridiplantae</taxon>
        <taxon>Streptophyta</taxon>
        <taxon>Embryophyta</taxon>
        <taxon>Tracheophyta</taxon>
        <taxon>Spermatophyta</taxon>
        <taxon>Magnoliopsida</taxon>
        <taxon>eudicotyledons</taxon>
        <taxon>Gunneridae</taxon>
        <taxon>Pentapetalae</taxon>
        <taxon>asterids</taxon>
        <taxon>lamiids</taxon>
        <taxon>Gentianales</taxon>
        <taxon>Apocynaceae</taxon>
        <taxon>Rauvolfioideae</taxon>
        <taxon>Vinceae</taxon>
        <taxon>Catharanthinae</taxon>
        <taxon>Catharanthus</taxon>
    </lineage>
</organism>
<accession>A0ACC0C8L0</accession>
<evidence type="ECO:0000313" key="1">
    <source>
        <dbReference type="EMBL" id="KAI5681220.1"/>
    </source>
</evidence>
<name>A0ACC0C8L0_CATRO</name>
<comment type="caution">
    <text evidence="1">The sequence shown here is derived from an EMBL/GenBank/DDBJ whole genome shotgun (WGS) entry which is preliminary data.</text>
</comment>
<reference evidence="2" key="1">
    <citation type="journal article" date="2023" name="Nat. Plants">
        <title>Single-cell RNA sequencing provides a high-resolution roadmap for understanding the multicellular compartmentation of specialized metabolism.</title>
        <authorList>
            <person name="Sun S."/>
            <person name="Shen X."/>
            <person name="Li Y."/>
            <person name="Li Y."/>
            <person name="Wang S."/>
            <person name="Li R."/>
            <person name="Zhang H."/>
            <person name="Shen G."/>
            <person name="Guo B."/>
            <person name="Wei J."/>
            <person name="Xu J."/>
            <person name="St-Pierre B."/>
            <person name="Chen S."/>
            <person name="Sun C."/>
        </authorList>
    </citation>
    <scope>NUCLEOTIDE SEQUENCE [LARGE SCALE GENOMIC DNA]</scope>
</reference>
<dbReference type="Proteomes" id="UP001060085">
    <property type="component" value="Linkage Group LG01"/>
</dbReference>
<gene>
    <name evidence="1" type="ORF">M9H77_02447</name>
</gene>
<dbReference type="EMBL" id="CM044701">
    <property type="protein sequence ID" value="KAI5681220.1"/>
    <property type="molecule type" value="Genomic_DNA"/>
</dbReference>
<protein>
    <submittedName>
        <fullName evidence="1">Uncharacterized protein</fullName>
    </submittedName>
</protein>